<keyword evidence="2" id="KW-1185">Reference proteome</keyword>
<sequence length="169" mass="18844">MRRALFNCKAWNTFIYSLPEPVKALCRGVPGTKDVLSRTEFTLINCIETTKYCQYKAKNSVNVICITESTSCTLSQCGELLKSSLSFSFNNRDVINSCKKTYWGGFIKGKQTVHFGNAVAHIFLQSLVMMVKLCLFPSSNHMQANILFLLIGCFFQSESSPHSISSGGK</sequence>
<organism evidence="1 2">
    <name type="scientific">Staurois parvus</name>
    <dbReference type="NCBI Taxonomy" id="386267"/>
    <lineage>
        <taxon>Eukaryota</taxon>
        <taxon>Metazoa</taxon>
        <taxon>Chordata</taxon>
        <taxon>Craniata</taxon>
        <taxon>Vertebrata</taxon>
        <taxon>Euteleostomi</taxon>
        <taxon>Amphibia</taxon>
        <taxon>Batrachia</taxon>
        <taxon>Anura</taxon>
        <taxon>Neobatrachia</taxon>
        <taxon>Ranoidea</taxon>
        <taxon>Ranidae</taxon>
        <taxon>Staurois</taxon>
    </lineage>
</organism>
<dbReference type="Gene3D" id="3.10.130.10">
    <property type="entry name" value="Ribonuclease A-like domain"/>
    <property type="match status" value="1"/>
</dbReference>
<proteinExistence type="predicted"/>
<dbReference type="EMBL" id="CATNWA010021277">
    <property type="protein sequence ID" value="CAI9622090.1"/>
    <property type="molecule type" value="Genomic_DNA"/>
</dbReference>
<dbReference type="InterPro" id="IPR036816">
    <property type="entry name" value="RNaseA-like_dom_sf"/>
</dbReference>
<name>A0ABN9HJW9_9NEOB</name>
<accession>A0ABN9HJW9</accession>
<protein>
    <submittedName>
        <fullName evidence="1">Uncharacterized protein</fullName>
    </submittedName>
</protein>
<dbReference type="Proteomes" id="UP001162483">
    <property type="component" value="Unassembled WGS sequence"/>
</dbReference>
<evidence type="ECO:0000313" key="2">
    <source>
        <dbReference type="Proteomes" id="UP001162483"/>
    </source>
</evidence>
<reference evidence="1" key="1">
    <citation type="submission" date="2023-05" db="EMBL/GenBank/DDBJ databases">
        <authorList>
            <person name="Stuckert A."/>
        </authorList>
    </citation>
    <scope>NUCLEOTIDE SEQUENCE</scope>
</reference>
<gene>
    <name evidence="1" type="ORF">SPARVUS_LOCUS16226175</name>
</gene>
<comment type="caution">
    <text evidence="1">The sequence shown here is derived from an EMBL/GenBank/DDBJ whole genome shotgun (WGS) entry which is preliminary data.</text>
</comment>
<evidence type="ECO:0000313" key="1">
    <source>
        <dbReference type="EMBL" id="CAI9622090.1"/>
    </source>
</evidence>
<dbReference type="SUPFAM" id="SSF54076">
    <property type="entry name" value="RNase A-like"/>
    <property type="match status" value="1"/>
</dbReference>